<keyword evidence="2" id="KW-1133">Transmembrane helix</keyword>
<keyword evidence="2" id="KW-0472">Membrane</keyword>
<evidence type="ECO:0000256" key="1">
    <source>
        <dbReference type="SAM" id="MobiDB-lite"/>
    </source>
</evidence>
<evidence type="ECO:0000313" key="4">
    <source>
        <dbReference type="Proteomes" id="UP000523079"/>
    </source>
</evidence>
<proteinExistence type="predicted"/>
<organism evidence="3 4">
    <name type="scientific">Microlunatus kandeliicorticis</name>
    <dbReference type="NCBI Taxonomy" id="1759536"/>
    <lineage>
        <taxon>Bacteria</taxon>
        <taxon>Bacillati</taxon>
        <taxon>Actinomycetota</taxon>
        <taxon>Actinomycetes</taxon>
        <taxon>Propionibacteriales</taxon>
        <taxon>Propionibacteriaceae</taxon>
        <taxon>Microlunatus</taxon>
    </lineage>
</organism>
<dbReference type="RefSeq" id="WP_182559921.1">
    <property type="nucleotide sequence ID" value="NZ_JACGWT010000003.1"/>
</dbReference>
<reference evidence="3 4" key="1">
    <citation type="submission" date="2020-07" db="EMBL/GenBank/DDBJ databases">
        <title>Sequencing the genomes of 1000 actinobacteria strains.</title>
        <authorList>
            <person name="Klenk H.-P."/>
        </authorList>
    </citation>
    <scope>NUCLEOTIDE SEQUENCE [LARGE SCALE GENOMIC DNA]</scope>
    <source>
        <strain evidence="3 4">DSM 100723</strain>
    </source>
</reference>
<dbReference type="AlphaFoldDB" id="A0A7W3IS95"/>
<keyword evidence="4" id="KW-1185">Reference proteome</keyword>
<dbReference type="Proteomes" id="UP000523079">
    <property type="component" value="Unassembled WGS sequence"/>
</dbReference>
<sequence length="213" mass="22975">MSAVWEAETPDWSDEVADEQPRRRLRAVPRRRQRMARTPFVLVLIVIFGLGMAGLLMLNTTLQNQAVQAQKLNNQATVLTYEQASLSRQLQQVEAPQELARRASALGMRADPYPAFIRTSDGKIIGYPDVVQGNEEPTQIVKTPEQLQAEAKAAAAKAAAAQAAKEAAAKQAAAEAAAQAKAQQAKAKQSSQKNGKSTNQKGQNASTAQNGRN</sequence>
<name>A0A7W3IS95_9ACTN</name>
<accession>A0A7W3IS95</accession>
<comment type="caution">
    <text evidence="3">The sequence shown here is derived from an EMBL/GenBank/DDBJ whole genome shotgun (WGS) entry which is preliminary data.</text>
</comment>
<protein>
    <recommendedName>
        <fullName evidence="5">Cell division protein FtsL</fullName>
    </recommendedName>
</protein>
<evidence type="ECO:0008006" key="5">
    <source>
        <dbReference type="Google" id="ProtNLM"/>
    </source>
</evidence>
<feature type="region of interest" description="Disordered" evidence="1">
    <location>
        <begin position="157"/>
        <end position="213"/>
    </location>
</feature>
<gene>
    <name evidence="3" type="ORF">FHX74_001936</name>
</gene>
<feature type="transmembrane region" description="Helical" evidence="2">
    <location>
        <begin position="40"/>
        <end position="58"/>
    </location>
</feature>
<dbReference type="EMBL" id="JACGWT010000003">
    <property type="protein sequence ID" value="MBA8794317.1"/>
    <property type="molecule type" value="Genomic_DNA"/>
</dbReference>
<keyword evidence="2" id="KW-0812">Transmembrane</keyword>
<feature type="compositionally biased region" description="Polar residues" evidence="1">
    <location>
        <begin position="190"/>
        <end position="213"/>
    </location>
</feature>
<feature type="compositionally biased region" description="Low complexity" evidence="1">
    <location>
        <begin position="157"/>
        <end position="189"/>
    </location>
</feature>
<evidence type="ECO:0000313" key="3">
    <source>
        <dbReference type="EMBL" id="MBA8794317.1"/>
    </source>
</evidence>
<evidence type="ECO:0000256" key="2">
    <source>
        <dbReference type="SAM" id="Phobius"/>
    </source>
</evidence>